<evidence type="ECO:0000256" key="5">
    <source>
        <dbReference type="ARBA" id="ARBA00022989"/>
    </source>
</evidence>
<evidence type="ECO:0000256" key="3">
    <source>
        <dbReference type="ARBA" id="ARBA00022448"/>
    </source>
</evidence>
<organism evidence="9 10">
    <name type="scientific">Loigolactobacillus bifermentans DSM 20003</name>
    <dbReference type="NCBI Taxonomy" id="1423726"/>
    <lineage>
        <taxon>Bacteria</taxon>
        <taxon>Bacillati</taxon>
        <taxon>Bacillota</taxon>
        <taxon>Bacilli</taxon>
        <taxon>Lactobacillales</taxon>
        <taxon>Lactobacillaceae</taxon>
        <taxon>Loigolactobacillus</taxon>
    </lineage>
</organism>
<evidence type="ECO:0000256" key="8">
    <source>
        <dbReference type="SAM" id="Phobius"/>
    </source>
</evidence>
<keyword evidence="3 7" id="KW-0813">Transport</keyword>
<dbReference type="STRING" id="1423726.FC07_GL001511"/>
<evidence type="ECO:0000256" key="1">
    <source>
        <dbReference type="ARBA" id="ARBA00004141"/>
    </source>
</evidence>
<dbReference type="GO" id="GO:0015254">
    <property type="term" value="F:glycerol channel activity"/>
    <property type="evidence" value="ECO:0007669"/>
    <property type="project" value="TreeGrafter"/>
</dbReference>
<evidence type="ECO:0000313" key="10">
    <source>
        <dbReference type="Proteomes" id="UP000051461"/>
    </source>
</evidence>
<dbReference type="InterPro" id="IPR023271">
    <property type="entry name" value="Aquaporin-like"/>
</dbReference>
<dbReference type="Gene3D" id="1.20.1080.10">
    <property type="entry name" value="Glycerol uptake facilitator protein"/>
    <property type="match status" value="1"/>
</dbReference>
<keyword evidence="5 8" id="KW-1133">Transmembrane helix</keyword>
<evidence type="ECO:0000313" key="9">
    <source>
        <dbReference type="EMBL" id="KRK32977.1"/>
    </source>
</evidence>
<evidence type="ECO:0000256" key="4">
    <source>
        <dbReference type="ARBA" id="ARBA00022692"/>
    </source>
</evidence>
<comment type="caution">
    <text evidence="9">The sequence shown here is derived from an EMBL/GenBank/DDBJ whole genome shotgun (WGS) entry which is preliminary data.</text>
</comment>
<keyword evidence="4 7" id="KW-0812">Transmembrane</keyword>
<dbReference type="PROSITE" id="PS00221">
    <property type="entry name" value="MIP"/>
    <property type="match status" value="1"/>
</dbReference>
<reference evidence="9 10" key="1">
    <citation type="journal article" date="2015" name="Genome Announc.">
        <title>Expanding the biotechnology potential of lactobacilli through comparative genomics of 213 strains and associated genera.</title>
        <authorList>
            <person name="Sun Z."/>
            <person name="Harris H.M."/>
            <person name="McCann A."/>
            <person name="Guo C."/>
            <person name="Argimon S."/>
            <person name="Zhang W."/>
            <person name="Yang X."/>
            <person name="Jeffery I.B."/>
            <person name="Cooney J.C."/>
            <person name="Kagawa T.F."/>
            <person name="Liu W."/>
            <person name="Song Y."/>
            <person name="Salvetti E."/>
            <person name="Wrobel A."/>
            <person name="Rasinkangas P."/>
            <person name="Parkhill J."/>
            <person name="Rea M.C."/>
            <person name="O'Sullivan O."/>
            <person name="Ritari J."/>
            <person name="Douillard F.P."/>
            <person name="Paul Ross R."/>
            <person name="Yang R."/>
            <person name="Briner A.E."/>
            <person name="Felis G.E."/>
            <person name="de Vos W.M."/>
            <person name="Barrangou R."/>
            <person name="Klaenhammer T.R."/>
            <person name="Caufield P.W."/>
            <person name="Cui Y."/>
            <person name="Zhang H."/>
            <person name="O'Toole P.W."/>
        </authorList>
    </citation>
    <scope>NUCLEOTIDE SEQUENCE [LARGE SCALE GENOMIC DNA]</scope>
    <source>
        <strain evidence="9 10">DSM 20003</strain>
    </source>
</reference>
<feature type="transmembrane region" description="Helical" evidence="8">
    <location>
        <begin position="159"/>
        <end position="183"/>
    </location>
</feature>
<evidence type="ECO:0000256" key="7">
    <source>
        <dbReference type="RuleBase" id="RU000477"/>
    </source>
</evidence>
<dbReference type="InterPro" id="IPR050363">
    <property type="entry name" value="MIP/Aquaporin"/>
</dbReference>
<dbReference type="AlphaFoldDB" id="A0A0R1GM18"/>
<dbReference type="GO" id="GO:0005886">
    <property type="term" value="C:plasma membrane"/>
    <property type="evidence" value="ECO:0007669"/>
    <property type="project" value="TreeGrafter"/>
</dbReference>
<evidence type="ECO:0000256" key="2">
    <source>
        <dbReference type="ARBA" id="ARBA00006175"/>
    </source>
</evidence>
<protein>
    <submittedName>
        <fullName evidence="9">Glycerol uptake facilitator related permease (Major Intrinsic protein family)</fullName>
    </submittedName>
</protein>
<evidence type="ECO:0000256" key="6">
    <source>
        <dbReference type="ARBA" id="ARBA00023136"/>
    </source>
</evidence>
<comment type="similarity">
    <text evidence="2 7">Belongs to the MIP/aquaporin (TC 1.A.8) family.</text>
</comment>
<accession>A0A0R1GM18</accession>
<name>A0A0R1GM18_9LACO</name>
<feature type="transmembrane region" description="Helical" evidence="8">
    <location>
        <begin position="33"/>
        <end position="52"/>
    </location>
</feature>
<sequence>MAEFFGTAFLLILGNGSVANVELKGTKGTKGGWILIGIGYGCGVLIPAMMIGHVSGNHINPAFTIGLALNGMFPWNEVVPYVVAQFAGAIVGQLVVVWCYKPYYDKTTDPEAILGTFSTIDAVHSNKDGMINEFFGSFILFFGALCMTGNIAFESNIGLANFCVGILVGTLVVSLGGATGPALNPARDLGPRLLHALLPLKHKGSSQWDYSWVPVLAPILGATAAVFAYKQLFV</sequence>
<dbReference type="SUPFAM" id="SSF81338">
    <property type="entry name" value="Aquaporin-like"/>
    <property type="match status" value="1"/>
</dbReference>
<feature type="transmembrane region" description="Helical" evidence="8">
    <location>
        <begin position="134"/>
        <end position="153"/>
    </location>
</feature>
<feature type="transmembrane region" description="Helical" evidence="8">
    <location>
        <begin position="210"/>
        <end position="229"/>
    </location>
</feature>
<dbReference type="PRINTS" id="PR00783">
    <property type="entry name" value="MINTRINSICP"/>
</dbReference>
<keyword evidence="10" id="KW-1185">Reference proteome</keyword>
<proteinExistence type="inferred from homology"/>
<dbReference type="InterPro" id="IPR022357">
    <property type="entry name" value="MIP_CS"/>
</dbReference>
<dbReference type="Pfam" id="PF00230">
    <property type="entry name" value="MIP"/>
    <property type="match status" value="1"/>
</dbReference>
<dbReference type="PATRIC" id="fig|1423726.3.peg.1564"/>
<dbReference type="NCBIfam" id="TIGR00861">
    <property type="entry name" value="MIP"/>
    <property type="match status" value="1"/>
</dbReference>
<gene>
    <name evidence="9" type="ORF">FC07_GL001511</name>
</gene>
<comment type="subcellular location">
    <subcellularLocation>
        <location evidence="1">Membrane</location>
        <topology evidence="1">Multi-pass membrane protein</topology>
    </subcellularLocation>
</comment>
<dbReference type="CDD" id="cd00333">
    <property type="entry name" value="MIP"/>
    <property type="match status" value="1"/>
</dbReference>
<feature type="transmembrane region" description="Helical" evidence="8">
    <location>
        <begin position="81"/>
        <end position="100"/>
    </location>
</feature>
<dbReference type="PANTHER" id="PTHR43829">
    <property type="entry name" value="AQUAPORIN OR AQUAGLYCEROPORIN RELATED"/>
    <property type="match status" value="1"/>
</dbReference>
<dbReference type="PANTHER" id="PTHR43829:SF9">
    <property type="entry name" value="AQUAPORIN-9"/>
    <property type="match status" value="1"/>
</dbReference>
<keyword evidence="6 8" id="KW-0472">Membrane</keyword>
<dbReference type="EMBL" id="AZDA01000128">
    <property type="protein sequence ID" value="KRK32977.1"/>
    <property type="molecule type" value="Genomic_DNA"/>
</dbReference>
<dbReference type="InterPro" id="IPR000425">
    <property type="entry name" value="MIP"/>
</dbReference>
<dbReference type="Proteomes" id="UP000051461">
    <property type="component" value="Unassembled WGS sequence"/>
</dbReference>